<evidence type="ECO:0000313" key="2">
    <source>
        <dbReference type="EMBL" id="CAF4123543.1"/>
    </source>
</evidence>
<dbReference type="AlphaFoldDB" id="A0A819WKI7"/>
<evidence type="ECO:0000256" key="1">
    <source>
        <dbReference type="SAM" id="MobiDB-lite"/>
    </source>
</evidence>
<protein>
    <submittedName>
        <fullName evidence="2">Uncharacterized protein</fullName>
    </submittedName>
</protein>
<organism evidence="2 3">
    <name type="scientific">Adineta steineri</name>
    <dbReference type="NCBI Taxonomy" id="433720"/>
    <lineage>
        <taxon>Eukaryota</taxon>
        <taxon>Metazoa</taxon>
        <taxon>Spiralia</taxon>
        <taxon>Gnathifera</taxon>
        <taxon>Rotifera</taxon>
        <taxon>Eurotatoria</taxon>
        <taxon>Bdelloidea</taxon>
        <taxon>Adinetida</taxon>
        <taxon>Adinetidae</taxon>
        <taxon>Adineta</taxon>
    </lineage>
</organism>
<dbReference type="Proteomes" id="UP000663844">
    <property type="component" value="Unassembled WGS sequence"/>
</dbReference>
<proteinExistence type="predicted"/>
<reference evidence="2" key="1">
    <citation type="submission" date="2021-02" db="EMBL/GenBank/DDBJ databases">
        <authorList>
            <person name="Nowell W R."/>
        </authorList>
    </citation>
    <scope>NUCLEOTIDE SEQUENCE</scope>
</reference>
<feature type="non-terminal residue" evidence="2">
    <location>
        <position position="1"/>
    </location>
</feature>
<name>A0A819WKI7_9BILA</name>
<gene>
    <name evidence="2" type="ORF">OXD698_LOCUS36624</name>
</gene>
<feature type="compositionally biased region" description="Low complexity" evidence="1">
    <location>
        <begin position="62"/>
        <end position="88"/>
    </location>
</feature>
<evidence type="ECO:0000313" key="3">
    <source>
        <dbReference type="Proteomes" id="UP000663844"/>
    </source>
</evidence>
<accession>A0A819WKI7</accession>
<dbReference type="EMBL" id="CAJOAZ010006102">
    <property type="protein sequence ID" value="CAF4123543.1"/>
    <property type="molecule type" value="Genomic_DNA"/>
</dbReference>
<feature type="region of interest" description="Disordered" evidence="1">
    <location>
        <begin position="61"/>
        <end position="88"/>
    </location>
</feature>
<sequence length="113" mass="12320">MFNYHVTSLQATDFYVQNLPLPPEDESTIHMHAGYLPVGSKTDEEREKLFRTDVALTEFDGSSTSVTTTQPPSIITIPRSSSFSTSTSQSFTATATNSPISIFTSESSTDCLS</sequence>
<comment type="caution">
    <text evidence="2">The sequence shown here is derived from an EMBL/GenBank/DDBJ whole genome shotgun (WGS) entry which is preliminary data.</text>
</comment>